<evidence type="ECO:0000313" key="3">
    <source>
        <dbReference type="Proteomes" id="UP000306192"/>
    </source>
</evidence>
<dbReference type="Gene3D" id="3.90.75.20">
    <property type="match status" value="1"/>
</dbReference>
<dbReference type="InterPro" id="IPR044925">
    <property type="entry name" value="His-Me_finger_sf"/>
</dbReference>
<dbReference type="SUPFAM" id="SSF54060">
    <property type="entry name" value="His-Me finger endonucleases"/>
    <property type="match status" value="1"/>
</dbReference>
<name>A0A4T2BTC1_9MICO</name>
<dbReference type="Proteomes" id="UP000306192">
    <property type="component" value="Unassembled WGS sequence"/>
</dbReference>
<sequence length="118" mass="13452">MSTETIWKPIPGHTNYEASTLGSIRVTTPKGLKQLRFGRNTSGHLTAPIKDDQGVTRKMYVHRLIALTFLGQPAQGQIVCHYDDNPANNALSNLRWDSYRANFVDMVRNRRFDHLLTQ</sequence>
<dbReference type="OrthoDB" id="6631788at2"/>
<keyword evidence="3" id="KW-1185">Reference proteome</keyword>
<organism evidence="2 3">
    <name type="scientific">Subtercola vilae</name>
    <dbReference type="NCBI Taxonomy" id="2056433"/>
    <lineage>
        <taxon>Bacteria</taxon>
        <taxon>Bacillati</taxon>
        <taxon>Actinomycetota</taxon>
        <taxon>Actinomycetes</taxon>
        <taxon>Micrococcales</taxon>
        <taxon>Microbacteriaceae</taxon>
        <taxon>Subtercola</taxon>
    </lineage>
</organism>
<dbReference type="AlphaFoldDB" id="A0A4T2BTC1"/>
<accession>A0A4T2BTC1</accession>
<dbReference type="Pfam" id="PF13392">
    <property type="entry name" value="HNH_3"/>
    <property type="match status" value="1"/>
</dbReference>
<evidence type="ECO:0000313" key="2">
    <source>
        <dbReference type="EMBL" id="TIH33691.1"/>
    </source>
</evidence>
<comment type="caution">
    <text evidence="2">The sequence shown here is derived from an EMBL/GenBank/DDBJ whole genome shotgun (WGS) entry which is preliminary data.</text>
</comment>
<evidence type="ECO:0000259" key="1">
    <source>
        <dbReference type="Pfam" id="PF13392"/>
    </source>
</evidence>
<dbReference type="EMBL" id="QYRT01000033">
    <property type="protein sequence ID" value="TIH33691.1"/>
    <property type="molecule type" value="Genomic_DNA"/>
</dbReference>
<reference evidence="2 3" key="1">
    <citation type="journal article" date="2019" name="Microorganisms">
        <title>Systematic Affiliation and Genome Analysis of Subtercola vilae DB165(T) with Particular Emphasis on Cold Adaptation of an Isolate from a High-Altitude Cold Volcano Lake.</title>
        <authorList>
            <person name="Villalobos A.S."/>
            <person name="Wiese J."/>
            <person name="Imhoff J.F."/>
            <person name="Dorador C."/>
            <person name="Keller A."/>
            <person name="Hentschel U."/>
        </authorList>
    </citation>
    <scope>NUCLEOTIDE SEQUENCE [LARGE SCALE GENOMIC DNA]</scope>
    <source>
        <strain evidence="2 3">DB165</strain>
    </source>
</reference>
<dbReference type="RefSeq" id="WP_136643012.1">
    <property type="nucleotide sequence ID" value="NZ_QYRT01000033.1"/>
</dbReference>
<gene>
    <name evidence="2" type="ORF">D4765_14510</name>
</gene>
<protein>
    <recommendedName>
        <fullName evidence="1">HNH nuclease domain-containing protein</fullName>
    </recommendedName>
</protein>
<feature type="domain" description="HNH nuclease" evidence="1">
    <location>
        <begin position="60"/>
        <end position="97"/>
    </location>
</feature>
<dbReference type="InterPro" id="IPR003615">
    <property type="entry name" value="HNH_nuc"/>
</dbReference>
<proteinExistence type="predicted"/>